<dbReference type="Proteomes" id="UP001163105">
    <property type="component" value="Unassembled WGS sequence"/>
</dbReference>
<organism evidence="1 2">
    <name type="scientific">Purpureocillium lavendulum</name>
    <dbReference type="NCBI Taxonomy" id="1247861"/>
    <lineage>
        <taxon>Eukaryota</taxon>
        <taxon>Fungi</taxon>
        <taxon>Dikarya</taxon>
        <taxon>Ascomycota</taxon>
        <taxon>Pezizomycotina</taxon>
        <taxon>Sordariomycetes</taxon>
        <taxon>Hypocreomycetidae</taxon>
        <taxon>Hypocreales</taxon>
        <taxon>Ophiocordycipitaceae</taxon>
        <taxon>Purpureocillium</taxon>
    </lineage>
</organism>
<reference evidence="1" key="1">
    <citation type="submission" date="2023-01" db="EMBL/GenBank/DDBJ databases">
        <title>The growth and conidiation of Purpureocillium lavendulum are regulated by nitrogen source and histone H3K14 acetylation.</title>
        <authorList>
            <person name="Tang P."/>
            <person name="Han J."/>
            <person name="Zhang C."/>
            <person name="Tang P."/>
            <person name="Qi F."/>
            <person name="Zhang K."/>
            <person name="Liang L."/>
        </authorList>
    </citation>
    <scope>NUCLEOTIDE SEQUENCE</scope>
    <source>
        <strain evidence="1">YMF1.00683</strain>
    </source>
</reference>
<accession>A0AB34FFP5</accession>
<evidence type="ECO:0000313" key="1">
    <source>
        <dbReference type="EMBL" id="KAJ6437872.1"/>
    </source>
</evidence>
<sequence>MQVISKASASLNRIISPVRSDLVWSMLLHPVLVSSLAWHFANKGNVEFPYARAPCANVDKVGILQREALLASCDVPEKADNMVFDIFVQGPRSTACR</sequence>
<gene>
    <name evidence="1" type="ORF">O9K51_09700</name>
</gene>
<evidence type="ECO:0000313" key="2">
    <source>
        <dbReference type="Proteomes" id="UP001163105"/>
    </source>
</evidence>
<protein>
    <submittedName>
        <fullName evidence="1">Uncharacterized protein</fullName>
    </submittedName>
</protein>
<dbReference type="EMBL" id="JAQHRD010000010">
    <property type="protein sequence ID" value="KAJ6437872.1"/>
    <property type="molecule type" value="Genomic_DNA"/>
</dbReference>
<name>A0AB34FFP5_9HYPO</name>
<dbReference type="AlphaFoldDB" id="A0AB34FFP5"/>
<keyword evidence="2" id="KW-1185">Reference proteome</keyword>
<proteinExistence type="predicted"/>
<comment type="caution">
    <text evidence="1">The sequence shown here is derived from an EMBL/GenBank/DDBJ whole genome shotgun (WGS) entry which is preliminary data.</text>
</comment>